<feature type="transmembrane region" description="Helical" evidence="1">
    <location>
        <begin position="54"/>
        <end position="73"/>
    </location>
</feature>
<organism evidence="2 3">
    <name type="scientific">Geodermatophilus obscurus</name>
    <dbReference type="NCBI Taxonomy" id="1861"/>
    <lineage>
        <taxon>Bacteria</taxon>
        <taxon>Bacillati</taxon>
        <taxon>Actinomycetota</taxon>
        <taxon>Actinomycetes</taxon>
        <taxon>Geodermatophilales</taxon>
        <taxon>Geodermatophilaceae</taxon>
        <taxon>Geodermatophilus</taxon>
    </lineage>
</organism>
<dbReference type="Proteomes" id="UP000184428">
    <property type="component" value="Unassembled WGS sequence"/>
</dbReference>
<keyword evidence="1" id="KW-0472">Membrane</keyword>
<evidence type="ECO:0000256" key="1">
    <source>
        <dbReference type="SAM" id="Phobius"/>
    </source>
</evidence>
<proteinExistence type="predicted"/>
<name>A0A1M7RYM9_9ACTN</name>
<accession>A0A1M7RYM9</accession>
<sequence>MALGLGSLALLFPLAELTGLREALRPAPTVVLLFGVVIATWIGVVAVGRVPRPVLTLTLAGAVFGVVLVALPVTLRTLPDVDGRLLVLGAVLEIARSVVLGALAGLLAAALRRRSRR</sequence>
<feature type="transmembrane region" description="Helical" evidence="1">
    <location>
        <begin position="85"/>
        <end position="111"/>
    </location>
</feature>
<protein>
    <submittedName>
        <fullName evidence="2">Uncharacterized protein</fullName>
    </submittedName>
</protein>
<keyword evidence="1" id="KW-1133">Transmembrane helix</keyword>
<evidence type="ECO:0000313" key="2">
    <source>
        <dbReference type="EMBL" id="SHN51311.1"/>
    </source>
</evidence>
<dbReference type="EMBL" id="FRDM01000001">
    <property type="protein sequence ID" value="SHN51311.1"/>
    <property type="molecule type" value="Genomic_DNA"/>
</dbReference>
<gene>
    <name evidence="2" type="ORF">SAMN05660350_00269</name>
</gene>
<feature type="transmembrane region" description="Helical" evidence="1">
    <location>
        <begin position="27"/>
        <end position="47"/>
    </location>
</feature>
<dbReference type="AlphaFoldDB" id="A0A1M7RYM9"/>
<reference evidence="2 3" key="1">
    <citation type="submission" date="2016-12" db="EMBL/GenBank/DDBJ databases">
        <authorList>
            <person name="Song W.-J."/>
            <person name="Kurnit D.M."/>
        </authorList>
    </citation>
    <scope>NUCLEOTIDE SEQUENCE [LARGE SCALE GENOMIC DNA]</scope>
    <source>
        <strain evidence="2 3">DSM 43162</strain>
    </source>
</reference>
<evidence type="ECO:0000313" key="3">
    <source>
        <dbReference type="Proteomes" id="UP000184428"/>
    </source>
</evidence>
<keyword evidence="1" id="KW-0812">Transmembrane</keyword>